<feature type="region of interest" description="Disordered" evidence="1">
    <location>
        <begin position="89"/>
        <end position="119"/>
    </location>
</feature>
<feature type="domain" description="Senescence" evidence="2">
    <location>
        <begin position="272"/>
        <end position="446"/>
    </location>
</feature>
<name>A0AAV7K269_9METZ</name>
<dbReference type="Pfam" id="PF06911">
    <property type="entry name" value="Senescence"/>
    <property type="match status" value="1"/>
</dbReference>
<dbReference type="InterPro" id="IPR045036">
    <property type="entry name" value="Spartin-like"/>
</dbReference>
<evidence type="ECO:0000313" key="4">
    <source>
        <dbReference type="Proteomes" id="UP001165289"/>
    </source>
</evidence>
<dbReference type="InterPro" id="IPR009686">
    <property type="entry name" value="Senescence/spartin_C"/>
</dbReference>
<dbReference type="PANTHER" id="PTHR21068">
    <property type="entry name" value="SPARTIN"/>
    <property type="match status" value="1"/>
</dbReference>
<comment type="caution">
    <text evidence="3">The sequence shown here is derived from an EMBL/GenBank/DDBJ whole genome shotgun (WGS) entry which is preliminary data.</text>
</comment>
<dbReference type="PANTHER" id="PTHR21068:SF43">
    <property type="entry name" value="SPARTIN"/>
    <property type="match status" value="1"/>
</dbReference>
<protein>
    <submittedName>
        <fullName evidence="3">Spartin-like</fullName>
    </submittedName>
</protein>
<reference evidence="3 4" key="1">
    <citation type="journal article" date="2023" name="BMC Biol.">
        <title>The compact genome of the sponge Oopsacas minuta (Hexactinellida) is lacking key metazoan core genes.</title>
        <authorList>
            <person name="Santini S."/>
            <person name="Schenkelaars Q."/>
            <person name="Jourda C."/>
            <person name="Duchesne M."/>
            <person name="Belahbib H."/>
            <person name="Rocher C."/>
            <person name="Selva M."/>
            <person name="Riesgo A."/>
            <person name="Vervoort M."/>
            <person name="Leys S.P."/>
            <person name="Kodjabachian L."/>
            <person name="Le Bivic A."/>
            <person name="Borchiellini C."/>
            <person name="Claverie J.M."/>
            <person name="Renard E."/>
        </authorList>
    </citation>
    <scope>NUCLEOTIDE SEQUENCE [LARGE SCALE GENOMIC DNA]</scope>
    <source>
        <strain evidence="3">SPO-2</strain>
    </source>
</reference>
<evidence type="ECO:0000313" key="3">
    <source>
        <dbReference type="EMBL" id="KAI6654356.1"/>
    </source>
</evidence>
<gene>
    <name evidence="3" type="ORF">LOD99_753</name>
</gene>
<accession>A0AAV7K269</accession>
<evidence type="ECO:0000259" key="2">
    <source>
        <dbReference type="Pfam" id="PF06911"/>
    </source>
</evidence>
<dbReference type="SUPFAM" id="SSF116846">
    <property type="entry name" value="MIT domain"/>
    <property type="match status" value="1"/>
</dbReference>
<organism evidence="3 4">
    <name type="scientific">Oopsacas minuta</name>
    <dbReference type="NCBI Taxonomy" id="111878"/>
    <lineage>
        <taxon>Eukaryota</taxon>
        <taxon>Metazoa</taxon>
        <taxon>Porifera</taxon>
        <taxon>Hexactinellida</taxon>
        <taxon>Hexasterophora</taxon>
        <taxon>Lyssacinosida</taxon>
        <taxon>Leucopsacidae</taxon>
        <taxon>Oopsacas</taxon>
    </lineage>
</organism>
<keyword evidence="4" id="KW-1185">Reference proteome</keyword>
<proteinExistence type="predicted"/>
<sequence length="476" mass="52844">MTTQLSKNDTSTVAKNYYKQGYSLVKEALSSDERRDLPQAYQLYIQAKRILNKALSLSTQRDEIAKIKELLHKVEIRIKDFESKLNANPIPAANYSDNPPSYTDCMSDRSPAPNKGNSPQSMRILLSLDNVTIYQVQRDGDTISHKPNTLYLCEYVQRIKGQPPAFLGCGPWVTPIVPNKTIVYRPTSYLYMFPDSMTYFEDCDVSETFTGLVLDTTMSDKERNRFQYSIESLCIVKEGALHTPEPAPSIQEEGDNKSDTQQGWGELISEKLTSGSSYISSMIGRGETKGEQLIEKGGDKIRDSIQPNPEDTNIHPAIETSLYVGKKVTGAAVTVGDFMLTNLAKLTWTAGEHVYSYISSNEQLKNYSDNHHAEQAMALTKSTAKSGGVIYISASDAAKKLLSTSSNEVVNTVEHKYGESAGNVTDKSMRISVDAIDLISYFNWKSLAVKFGAKTLSEGANRYQDPPPQVPTVEKN</sequence>
<dbReference type="GO" id="GO:0051301">
    <property type="term" value="P:cell division"/>
    <property type="evidence" value="ECO:0007669"/>
    <property type="project" value="TreeGrafter"/>
</dbReference>
<dbReference type="GO" id="GO:0005886">
    <property type="term" value="C:plasma membrane"/>
    <property type="evidence" value="ECO:0007669"/>
    <property type="project" value="TreeGrafter"/>
</dbReference>
<evidence type="ECO:0000256" key="1">
    <source>
        <dbReference type="SAM" id="MobiDB-lite"/>
    </source>
</evidence>
<dbReference type="InterPro" id="IPR036181">
    <property type="entry name" value="MIT_dom_sf"/>
</dbReference>
<dbReference type="Gene3D" id="1.20.58.80">
    <property type="entry name" value="Phosphotransferase system, lactose/cellobiose-type IIA subunit"/>
    <property type="match status" value="1"/>
</dbReference>
<dbReference type="EMBL" id="JAKMXF010000222">
    <property type="protein sequence ID" value="KAI6654356.1"/>
    <property type="molecule type" value="Genomic_DNA"/>
</dbReference>
<dbReference type="AlphaFoldDB" id="A0AAV7K269"/>
<dbReference type="Proteomes" id="UP001165289">
    <property type="component" value="Unassembled WGS sequence"/>
</dbReference>